<dbReference type="Proteomes" id="UP000887564">
    <property type="component" value="Unplaced"/>
</dbReference>
<proteinExistence type="predicted"/>
<dbReference type="Pfam" id="PF24678">
    <property type="entry name" value="DUF7658"/>
    <property type="match status" value="1"/>
</dbReference>
<evidence type="ECO:0000313" key="3">
    <source>
        <dbReference type="WBParaSite" id="PEQ_0000311701-mRNA-1"/>
    </source>
</evidence>
<sequence>MFTTSSDNDKSYEVFPEWAIKSLPIYKTAEKFNRYPYQFVPKDGAMLSQLLQICAIMQNNPQDQVIRQFGMSGCIDNPSAIMSECSDSVPCLYDYTMLRSKVLAIEAKNEWAIFRSDRTVGSRRCMFYCTYLCV</sequence>
<name>A0A914R9H0_PAREQ</name>
<dbReference type="AlphaFoldDB" id="A0A914R9H0"/>
<dbReference type="WBParaSite" id="PEQ_0000311701-mRNA-1">
    <property type="protein sequence ID" value="PEQ_0000311701-mRNA-1"/>
    <property type="gene ID" value="PEQ_0000311701"/>
</dbReference>
<protein>
    <recommendedName>
        <fullName evidence="1">DUF7658 domain-containing protein</fullName>
    </recommendedName>
</protein>
<organism evidence="2 3">
    <name type="scientific">Parascaris equorum</name>
    <name type="common">Equine roundworm</name>
    <dbReference type="NCBI Taxonomy" id="6256"/>
    <lineage>
        <taxon>Eukaryota</taxon>
        <taxon>Metazoa</taxon>
        <taxon>Ecdysozoa</taxon>
        <taxon>Nematoda</taxon>
        <taxon>Chromadorea</taxon>
        <taxon>Rhabditida</taxon>
        <taxon>Spirurina</taxon>
        <taxon>Ascaridomorpha</taxon>
        <taxon>Ascaridoidea</taxon>
        <taxon>Ascarididae</taxon>
        <taxon>Parascaris</taxon>
    </lineage>
</organism>
<evidence type="ECO:0000313" key="2">
    <source>
        <dbReference type="Proteomes" id="UP000887564"/>
    </source>
</evidence>
<dbReference type="InterPro" id="IPR056075">
    <property type="entry name" value="DUF7658"/>
</dbReference>
<feature type="domain" description="DUF7658" evidence="1">
    <location>
        <begin position="1"/>
        <end position="118"/>
    </location>
</feature>
<evidence type="ECO:0000259" key="1">
    <source>
        <dbReference type="Pfam" id="PF24678"/>
    </source>
</evidence>
<reference evidence="3" key="1">
    <citation type="submission" date="2022-11" db="UniProtKB">
        <authorList>
            <consortium name="WormBaseParasite"/>
        </authorList>
    </citation>
    <scope>IDENTIFICATION</scope>
</reference>
<accession>A0A914R9H0</accession>
<keyword evidence="2" id="KW-1185">Reference proteome</keyword>